<comment type="caution">
    <text evidence="5">The sequence shown here is derived from an EMBL/GenBank/DDBJ whole genome shotgun (WGS) entry which is preliminary data.</text>
</comment>
<dbReference type="PANTHER" id="PTHR43280:SF10">
    <property type="entry name" value="REGULATORY PROTEIN POCR"/>
    <property type="match status" value="1"/>
</dbReference>
<proteinExistence type="predicted"/>
<dbReference type="InterPro" id="IPR018060">
    <property type="entry name" value="HTH_AraC"/>
</dbReference>
<accession>A0A645EWL2</accession>
<dbReference type="PANTHER" id="PTHR43280">
    <property type="entry name" value="ARAC-FAMILY TRANSCRIPTIONAL REGULATOR"/>
    <property type="match status" value="1"/>
</dbReference>
<dbReference type="PRINTS" id="PR00032">
    <property type="entry name" value="HTHARAC"/>
</dbReference>
<organism evidence="5">
    <name type="scientific">bioreactor metagenome</name>
    <dbReference type="NCBI Taxonomy" id="1076179"/>
    <lineage>
        <taxon>unclassified sequences</taxon>
        <taxon>metagenomes</taxon>
        <taxon>ecological metagenomes</taxon>
    </lineage>
</organism>
<dbReference type="SUPFAM" id="SSF46689">
    <property type="entry name" value="Homeodomain-like"/>
    <property type="match status" value="2"/>
</dbReference>
<dbReference type="EMBL" id="VSSQ01051739">
    <property type="protein sequence ID" value="MPN05830.1"/>
    <property type="molecule type" value="Genomic_DNA"/>
</dbReference>
<dbReference type="GO" id="GO:0043565">
    <property type="term" value="F:sequence-specific DNA binding"/>
    <property type="evidence" value="ECO:0007669"/>
    <property type="project" value="InterPro"/>
</dbReference>
<evidence type="ECO:0000256" key="2">
    <source>
        <dbReference type="ARBA" id="ARBA00023125"/>
    </source>
</evidence>
<dbReference type="Gene3D" id="1.10.10.60">
    <property type="entry name" value="Homeodomain-like"/>
    <property type="match status" value="2"/>
</dbReference>
<dbReference type="InterPro" id="IPR020449">
    <property type="entry name" value="Tscrpt_reg_AraC-type_HTH"/>
</dbReference>
<gene>
    <name evidence="5" type="primary">rhaS_122</name>
    <name evidence="5" type="ORF">SDC9_153084</name>
</gene>
<evidence type="ECO:0000256" key="3">
    <source>
        <dbReference type="ARBA" id="ARBA00023163"/>
    </source>
</evidence>
<sequence>MVFHLHHVRLHYGFFEHGREVKNIYYHTPHPATGILALLADALDRMIHETGTSRPERCRPLLETILRQLKYELTAECDSVQGQHGKLAMRLKNYLEHNFSHPIDCSGISDALGINRSYASTIFHAAFGVTMKEYLTTLRLEAAEELLTSEDGVKVEDIARFCAFSSTGYFIKVFRERYGVSPGEYRKKNINF</sequence>
<reference evidence="5" key="1">
    <citation type="submission" date="2019-08" db="EMBL/GenBank/DDBJ databases">
        <authorList>
            <person name="Kucharzyk K."/>
            <person name="Murdoch R.W."/>
            <person name="Higgins S."/>
            <person name="Loffler F."/>
        </authorList>
    </citation>
    <scope>NUCLEOTIDE SEQUENCE</scope>
</reference>
<dbReference type="GO" id="GO:0003700">
    <property type="term" value="F:DNA-binding transcription factor activity"/>
    <property type="evidence" value="ECO:0007669"/>
    <property type="project" value="InterPro"/>
</dbReference>
<keyword evidence="2" id="KW-0238">DNA-binding</keyword>
<feature type="domain" description="HTH araC/xylS-type" evidence="4">
    <location>
        <begin position="89"/>
        <end position="188"/>
    </location>
</feature>
<keyword evidence="3" id="KW-0804">Transcription</keyword>
<protein>
    <submittedName>
        <fullName evidence="5">HTH-type transcriptional activator RhaS</fullName>
    </submittedName>
</protein>
<keyword evidence="1" id="KW-0805">Transcription regulation</keyword>
<dbReference type="Pfam" id="PF12833">
    <property type="entry name" value="HTH_18"/>
    <property type="match status" value="1"/>
</dbReference>
<dbReference type="AlphaFoldDB" id="A0A645EWL2"/>
<dbReference type="InterPro" id="IPR009057">
    <property type="entry name" value="Homeodomain-like_sf"/>
</dbReference>
<evidence type="ECO:0000313" key="5">
    <source>
        <dbReference type="EMBL" id="MPN05830.1"/>
    </source>
</evidence>
<dbReference type="SMART" id="SM00342">
    <property type="entry name" value="HTH_ARAC"/>
    <property type="match status" value="1"/>
</dbReference>
<evidence type="ECO:0000256" key="1">
    <source>
        <dbReference type="ARBA" id="ARBA00023015"/>
    </source>
</evidence>
<dbReference type="PROSITE" id="PS01124">
    <property type="entry name" value="HTH_ARAC_FAMILY_2"/>
    <property type="match status" value="1"/>
</dbReference>
<evidence type="ECO:0000259" key="4">
    <source>
        <dbReference type="PROSITE" id="PS01124"/>
    </source>
</evidence>
<name>A0A645EWL2_9ZZZZ</name>